<accession>A0A511DIG9</accession>
<evidence type="ECO:0000313" key="1">
    <source>
        <dbReference type="EMBL" id="GEL24257.1"/>
    </source>
</evidence>
<dbReference type="Proteomes" id="UP000321685">
    <property type="component" value="Unassembled WGS sequence"/>
</dbReference>
<comment type="caution">
    <text evidence="1">The sequence shown here is derived from an EMBL/GenBank/DDBJ whole genome shotgun (WGS) entry which is preliminary data.</text>
</comment>
<gene>
    <name evidence="1" type="ORF">PSU4_32110</name>
</gene>
<dbReference type="AlphaFoldDB" id="A0A511DIG9"/>
<dbReference type="RefSeq" id="WP_147108831.1">
    <property type="nucleotide sequence ID" value="NZ_BJVJ01000030.1"/>
</dbReference>
<evidence type="ECO:0000313" key="2">
    <source>
        <dbReference type="Proteomes" id="UP000321685"/>
    </source>
</evidence>
<name>A0A511DIG9_9PSEU</name>
<evidence type="ECO:0008006" key="3">
    <source>
        <dbReference type="Google" id="ProtNLM"/>
    </source>
</evidence>
<dbReference type="OrthoDB" id="3577167at2"/>
<protein>
    <recommendedName>
        <fullName evidence="3">ABM domain-containing protein</fullName>
    </recommendedName>
</protein>
<reference evidence="1 2" key="1">
    <citation type="submission" date="2019-07" db="EMBL/GenBank/DDBJ databases">
        <title>Whole genome shotgun sequence of Pseudonocardia sulfidoxydans NBRC 16205.</title>
        <authorList>
            <person name="Hosoyama A."/>
            <person name="Uohara A."/>
            <person name="Ohji S."/>
            <person name="Ichikawa N."/>
        </authorList>
    </citation>
    <scope>NUCLEOTIDE SEQUENCE [LARGE SCALE GENOMIC DNA]</scope>
    <source>
        <strain evidence="1 2">NBRC 16205</strain>
    </source>
</reference>
<dbReference type="EMBL" id="BJVJ01000030">
    <property type="protein sequence ID" value="GEL24257.1"/>
    <property type="molecule type" value="Genomic_DNA"/>
</dbReference>
<keyword evidence="2" id="KW-1185">Reference proteome</keyword>
<organism evidence="1 2">
    <name type="scientific">Pseudonocardia sulfidoxydans NBRC 16205</name>
    <dbReference type="NCBI Taxonomy" id="1223511"/>
    <lineage>
        <taxon>Bacteria</taxon>
        <taxon>Bacillati</taxon>
        <taxon>Actinomycetota</taxon>
        <taxon>Actinomycetes</taxon>
        <taxon>Pseudonocardiales</taxon>
        <taxon>Pseudonocardiaceae</taxon>
        <taxon>Pseudonocardia</taxon>
    </lineage>
</organism>
<proteinExistence type="predicted"/>
<sequence length="206" mass="22703">MFVRFTSIYCEDSRIDDAITVLEEVDRPAVEAVAGHQGLRTLVDRRSAVLVAASYWDAPEFASDATLTQARWAAADAAGGELTTDTWEVVARLHTRPPSAATVLQMYCASRVAESTALTAMMAGSTFPLLATCTGMCQAELMLDHETGAAFLATEWEDETQLRPEGIRQTRRLLDHVREELGVEFNPIGAYRVVGESWRSVGHLRR</sequence>